<dbReference type="STRING" id="180197.SAMN02982919_03157"/>
<dbReference type="AlphaFoldDB" id="A0A1H9SKN7"/>
<evidence type="ECO:0000313" key="4">
    <source>
        <dbReference type="Proteomes" id="UP000199766"/>
    </source>
</evidence>
<dbReference type="GO" id="GO:0005576">
    <property type="term" value="C:extracellular region"/>
    <property type="evidence" value="ECO:0007669"/>
    <property type="project" value="UniProtKB-SubCell"/>
</dbReference>
<dbReference type="EMBL" id="FOGD01000019">
    <property type="protein sequence ID" value="SER85255.1"/>
    <property type="molecule type" value="Genomic_DNA"/>
</dbReference>
<reference evidence="3 4" key="1">
    <citation type="submission" date="2016-10" db="EMBL/GenBank/DDBJ databases">
        <authorList>
            <person name="de Groot N.N."/>
        </authorList>
    </citation>
    <scope>NUCLEOTIDE SEQUENCE [LARGE SCALE GENOMIC DNA]</scope>
    <source>
        <strain evidence="3 4">ATCC 35958</strain>
    </source>
</reference>
<dbReference type="PROSITE" id="PS00330">
    <property type="entry name" value="HEMOLYSIN_CALCIUM"/>
    <property type="match status" value="1"/>
</dbReference>
<protein>
    <submittedName>
        <fullName evidence="3">Ca2+-binding protein, RTX toxin-related</fullName>
    </submittedName>
</protein>
<dbReference type="Pfam" id="PF00353">
    <property type="entry name" value="HemolysinCabind"/>
    <property type="match status" value="3"/>
</dbReference>
<dbReference type="SUPFAM" id="SSF51120">
    <property type="entry name" value="beta-Roll"/>
    <property type="match status" value="2"/>
</dbReference>
<organism evidence="3 4">
    <name type="scientific">Giesbergeria anulus</name>
    <dbReference type="NCBI Taxonomy" id="180197"/>
    <lineage>
        <taxon>Bacteria</taxon>
        <taxon>Pseudomonadati</taxon>
        <taxon>Pseudomonadota</taxon>
        <taxon>Betaproteobacteria</taxon>
        <taxon>Burkholderiales</taxon>
        <taxon>Comamonadaceae</taxon>
        <taxon>Giesbergeria</taxon>
    </lineage>
</organism>
<proteinExistence type="predicted"/>
<dbReference type="InterPro" id="IPR050557">
    <property type="entry name" value="RTX_toxin/Mannuronan_C5-epim"/>
</dbReference>
<dbReference type="Gene3D" id="2.150.10.10">
    <property type="entry name" value="Serralysin-like metalloprotease, C-terminal"/>
    <property type="match status" value="2"/>
</dbReference>
<sequence length="552" mass="57368">MSSTRPEDPNTSNGGLADIPLLKSSAGEALLQVSLPVGVGLTSESTDGSGLTLREKLIQASEPRIGLPADFLDVLGEGIDQYVPGVTHQDQVVVRTISLTAAPGSVAPTQPIVIRGTTGTGEGDSSNPYRAEALVIDARQLPPGSVLDLSLVEFAIVIGPTTAIGGSGRNFVIGDGSAQFLVLGADDDVLRGGDGNDTIGSKGGDDQLFGDGGNDWVVGGIGNDTLQGGDGNDLLQGGPSDAGRWRFALTPEGRLQVDFTPSSTELADSTGLHLTNSWSNNHGSGLVTDARLAWVYDNYQLAQDTALLVHALGGRLPTLSEMGVFAAGNYSSAQLGEMAHSYWMRTHSTWANQPLQEQVSAVINQVWGVGHATPALTALGVDHLNAGGSWSAIWLALARDAHHTRALTDAQGHLQLIDQQLSETGWSADAGNNTLLGGAGNDMLVGGSGTDVLDGGEGTDMAVYFGGPSDYEVALTPNTAAGVHDALIRHKASGIVDVVRHIELLQIGGVLYQVPAGQNQPADNVYVELQDYVQPVTTATLTGVSWFTTTLF</sequence>
<dbReference type="Proteomes" id="UP000199766">
    <property type="component" value="Unassembled WGS sequence"/>
</dbReference>
<dbReference type="GO" id="GO:0005509">
    <property type="term" value="F:calcium ion binding"/>
    <property type="evidence" value="ECO:0007669"/>
    <property type="project" value="InterPro"/>
</dbReference>
<accession>A0A1H9SKN7</accession>
<name>A0A1H9SKN7_9BURK</name>
<keyword evidence="2" id="KW-0964">Secreted</keyword>
<dbReference type="InterPro" id="IPR001343">
    <property type="entry name" value="Hemolysn_Ca-bd"/>
</dbReference>
<evidence type="ECO:0000256" key="2">
    <source>
        <dbReference type="ARBA" id="ARBA00022525"/>
    </source>
</evidence>
<evidence type="ECO:0000256" key="1">
    <source>
        <dbReference type="ARBA" id="ARBA00004613"/>
    </source>
</evidence>
<keyword evidence="4" id="KW-1185">Reference proteome</keyword>
<dbReference type="InterPro" id="IPR011049">
    <property type="entry name" value="Serralysin-like_metalloprot_C"/>
</dbReference>
<comment type="subcellular location">
    <subcellularLocation>
        <location evidence="1">Secreted</location>
    </subcellularLocation>
</comment>
<dbReference type="InterPro" id="IPR018511">
    <property type="entry name" value="Hemolysin-typ_Ca-bd_CS"/>
</dbReference>
<dbReference type="PRINTS" id="PR00313">
    <property type="entry name" value="CABNDNGRPT"/>
</dbReference>
<dbReference type="PANTHER" id="PTHR38340">
    <property type="entry name" value="S-LAYER PROTEIN"/>
    <property type="match status" value="1"/>
</dbReference>
<gene>
    <name evidence="3" type="ORF">SAMN02982919_03157</name>
</gene>
<evidence type="ECO:0000313" key="3">
    <source>
        <dbReference type="EMBL" id="SER85255.1"/>
    </source>
</evidence>
<dbReference type="PANTHER" id="PTHR38340:SF1">
    <property type="entry name" value="S-LAYER PROTEIN"/>
    <property type="match status" value="1"/>
</dbReference>